<organism evidence="1">
    <name type="scientific">Moorena producens (strain JHB)</name>
    <dbReference type="NCBI Taxonomy" id="1454205"/>
    <lineage>
        <taxon>Bacteria</taxon>
        <taxon>Bacillati</taxon>
        <taxon>Cyanobacteriota</taxon>
        <taxon>Cyanophyceae</taxon>
        <taxon>Coleofasciculales</taxon>
        <taxon>Coleofasciculaceae</taxon>
        <taxon>Moorena</taxon>
    </lineage>
</organism>
<dbReference type="Proteomes" id="UP000176944">
    <property type="component" value="Chromosome"/>
</dbReference>
<evidence type="ECO:0000313" key="1">
    <source>
        <dbReference type="EMBL" id="WAN69427.1"/>
    </source>
</evidence>
<proteinExistence type="predicted"/>
<reference evidence="1" key="2">
    <citation type="submission" date="2022-10" db="EMBL/GenBank/DDBJ databases">
        <authorList>
            <person name="Ngo T.-E."/>
        </authorList>
    </citation>
    <scope>NUCLEOTIDE SEQUENCE</scope>
    <source>
        <strain evidence="1">JHB</strain>
    </source>
</reference>
<dbReference type="EMBL" id="CP017708">
    <property type="protein sequence ID" value="WAN69427.1"/>
    <property type="molecule type" value="Genomic_DNA"/>
</dbReference>
<dbReference type="AlphaFoldDB" id="A0A9Q9STL2"/>
<protein>
    <submittedName>
        <fullName evidence="1">Uncharacterized protein</fullName>
    </submittedName>
</protein>
<reference evidence="1" key="1">
    <citation type="journal article" date="2017" name="Proc. Natl. Acad. Sci. U.S.A.">
        <title>Comparative genomics uncovers the prolific and distinctive metabolic potential of the cyanobacterial genus Moorea.</title>
        <authorList>
            <person name="Leao T."/>
            <person name="Castelao G."/>
            <person name="Korobeynikov A."/>
            <person name="Monroe E.A."/>
            <person name="Podell S."/>
            <person name="Glukhov E."/>
            <person name="Allen E.E."/>
            <person name="Gerwick W.H."/>
            <person name="Gerwick L."/>
        </authorList>
    </citation>
    <scope>NUCLEOTIDE SEQUENCE</scope>
    <source>
        <strain evidence="1">JHB</strain>
    </source>
</reference>
<gene>
    <name evidence="1" type="ORF">BJP36_35645</name>
</gene>
<accession>A0A9Q9STL2</accession>
<name>A0A9Q9STL2_MOOP1</name>
<sequence length="47" mass="5257">MGEWGELTKSYPGKISGTGKMPIPQVRPKGDLLAHWKAHLLLKSFHD</sequence>